<organism evidence="2 3">
    <name type="scientific">Rhizoclosmatium globosum</name>
    <dbReference type="NCBI Taxonomy" id="329046"/>
    <lineage>
        <taxon>Eukaryota</taxon>
        <taxon>Fungi</taxon>
        <taxon>Fungi incertae sedis</taxon>
        <taxon>Chytridiomycota</taxon>
        <taxon>Chytridiomycota incertae sedis</taxon>
        <taxon>Chytridiomycetes</taxon>
        <taxon>Chytridiales</taxon>
        <taxon>Chytriomycetaceae</taxon>
        <taxon>Rhizoclosmatium</taxon>
    </lineage>
</organism>
<comment type="caution">
    <text evidence="2">The sequence shown here is derived from an EMBL/GenBank/DDBJ whole genome shotgun (WGS) entry which is preliminary data.</text>
</comment>
<dbReference type="OrthoDB" id="4062651at2759"/>
<dbReference type="EMBL" id="MCGO01000010">
    <property type="protein sequence ID" value="ORY49089.1"/>
    <property type="molecule type" value="Genomic_DNA"/>
</dbReference>
<dbReference type="Proteomes" id="UP000193642">
    <property type="component" value="Unassembled WGS sequence"/>
</dbReference>
<proteinExistence type="predicted"/>
<accession>A0A1Y2CPX5</accession>
<dbReference type="GO" id="GO:0005524">
    <property type="term" value="F:ATP binding"/>
    <property type="evidence" value="ECO:0007669"/>
    <property type="project" value="UniProtKB-UniRule"/>
</dbReference>
<gene>
    <name evidence="2" type="ORF">BCR33DRAFT_782075</name>
</gene>
<dbReference type="PROSITE" id="PS00107">
    <property type="entry name" value="PROTEIN_KINASE_ATP"/>
    <property type="match status" value="1"/>
</dbReference>
<dbReference type="InterPro" id="IPR011009">
    <property type="entry name" value="Kinase-like_dom_sf"/>
</dbReference>
<keyword evidence="1" id="KW-0547">Nucleotide-binding</keyword>
<evidence type="ECO:0000313" key="2">
    <source>
        <dbReference type="EMBL" id="ORY49089.1"/>
    </source>
</evidence>
<dbReference type="Gene3D" id="3.30.200.20">
    <property type="entry name" value="Phosphorylase Kinase, domain 1"/>
    <property type="match status" value="1"/>
</dbReference>
<protein>
    <recommendedName>
        <fullName evidence="4">Protein kinase domain-containing protein</fullName>
    </recommendedName>
</protein>
<dbReference type="SUPFAM" id="SSF56112">
    <property type="entry name" value="Protein kinase-like (PK-like)"/>
    <property type="match status" value="1"/>
</dbReference>
<dbReference type="InterPro" id="IPR017441">
    <property type="entry name" value="Protein_kinase_ATP_BS"/>
</dbReference>
<feature type="binding site" evidence="1">
    <location>
        <position position="113"/>
    </location>
    <ligand>
        <name>ATP</name>
        <dbReference type="ChEBI" id="CHEBI:30616"/>
    </ligand>
</feature>
<dbReference type="AlphaFoldDB" id="A0A1Y2CPX5"/>
<keyword evidence="1" id="KW-0067">ATP-binding</keyword>
<evidence type="ECO:0008006" key="4">
    <source>
        <dbReference type="Google" id="ProtNLM"/>
    </source>
</evidence>
<reference evidence="2 3" key="1">
    <citation type="submission" date="2016-07" db="EMBL/GenBank/DDBJ databases">
        <title>Pervasive Adenine N6-methylation of Active Genes in Fungi.</title>
        <authorList>
            <consortium name="DOE Joint Genome Institute"/>
            <person name="Mondo S.J."/>
            <person name="Dannebaum R.O."/>
            <person name="Kuo R.C."/>
            <person name="Labutti K."/>
            <person name="Haridas S."/>
            <person name="Kuo A."/>
            <person name="Salamov A."/>
            <person name="Ahrendt S.R."/>
            <person name="Lipzen A."/>
            <person name="Sullivan W."/>
            <person name="Andreopoulos W.B."/>
            <person name="Clum A."/>
            <person name="Lindquist E."/>
            <person name="Daum C."/>
            <person name="Ramamoorthy G.K."/>
            <person name="Gryganskyi A."/>
            <person name="Culley D."/>
            <person name="Magnuson J.K."/>
            <person name="James T.Y."/>
            <person name="O'Malley M.A."/>
            <person name="Stajich J.E."/>
            <person name="Spatafora J.W."/>
            <person name="Visel A."/>
            <person name="Grigoriev I.V."/>
        </authorList>
    </citation>
    <scope>NUCLEOTIDE SEQUENCE [LARGE SCALE GENOMIC DNA]</scope>
    <source>
        <strain evidence="2 3">JEL800</strain>
    </source>
</reference>
<evidence type="ECO:0000256" key="1">
    <source>
        <dbReference type="PROSITE-ProRule" id="PRU10141"/>
    </source>
</evidence>
<evidence type="ECO:0000313" key="3">
    <source>
        <dbReference type="Proteomes" id="UP000193642"/>
    </source>
</evidence>
<sequence>MTLFTASPKSNSTNSLVSNASTISSSTSSIDPSFISSFPQSGLAIPSAQKYQAPLYANLDSETKARVAVNMAFTLSPHQLLNEYTIKRIIGFGSNGTVLAAIQTKTKTQVAIKIIYKQTLPPPPSPAKSPP</sequence>
<keyword evidence="3" id="KW-1185">Reference proteome</keyword>
<name>A0A1Y2CPX5_9FUNG</name>